<dbReference type="InterPro" id="IPR003313">
    <property type="entry name" value="AraC-bd"/>
</dbReference>
<dbReference type="InterPro" id="IPR018060">
    <property type="entry name" value="HTH_AraC"/>
</dbReference>
<keyword evidence="3" id="KW-0804">Transcription</keyword>
<keyword evidence="1" id="KW-0805">Transcription regulation</keyword>
<dbReference type="PROSITE" id="PS01124">
    <property type="entry name" value="HTH_ARAC_FAMILY_2"/>
    <property type="match status" value="1"/>
</dbReference>
<evidence type="ECO:0000256" key="3">
    <source>
        <dbReference type="ARBA" id="ARBA00023163"/>
    </source>
</evidence>
<dbReference type="SMART" id="SM00342">
    <property type="entry name" value="HTH_ARAC"/>
    <property type="match status" value="1"/>
</dbReference>
<gene>
    <name evidence="5" type="primary">rhaS_18</name>
    <name evidence="5" type="ORF">PAECIP111802_02669</name>
</gene>
<organism evidence="5 6">
    <name type="scientific">Paenibacillus allorhizosphaerae</name>
    <dbReference type="NCBI Taxonomy" id="2849866"/>
    <lineage>
        <taxon>Bacteria</taxon>
        <taxon>Bacillati</taxon>
        <taxon>Bacillota</taxon>
        <taxon>Bacilli</taxon>
        <taxon>Bacillales</taxon>
        <taxon>Paenibacillaceae</taxon>
        <taxon>Paenibacillus</taxon>
    </lineage>
</organism>
<keyword evidence="6" id="KW-1185">Reference proteome</keyword>
<dbReference type="PANTHER" id="PTHR43280:SF2">
    <property type="entry name" value="HTH-TYPE TRANSCRIPTIONAL REGULATOR EXSA"/>
    <property type="match status" value="1"/>
</dbReference>
<accession>A0ABN7TJU9</accession>
<name>A0ABN7TJU9_9BACL</name>
<dbReference type="Proteomes" id="UP000730618">
    <property type="component" value="Unassembled WGS sequence"/>
</dbReference>
<dbReference type="Pfam" id="PF12833">
    <property type="entry name" value="HTH_18"/>
    <property type="match status" value="1"/>
</dbReference>
<proteinExistence type="predicted"/>
<comment type="caution">
    <text evidence="5">The sequence shown here is derived from an EMBL/GenBank/DDBJ whole genome shotgun (WGS) entry which is preliminary data.</text>
</comment>
<evidence type="ECO:0000259" key="4">
    <source>
        <dbReference type="PROSITE" id="PS01124"/>
    </source>
</evidence>
<evidence type="ECO:0000256" key="2">
    <source>
        <dbReference type="ARBA" id="ARBA00023125"/>
    </source>
</evidence>
<protein>
    <submittedName>
        <fullName evidence="5">HTH-type transcriptional activator RhaS</fullName>
    </submittedName>
</protein>
<dbReference type="RefSeq" id="WP_218098995.1">
    <property type="nucleotide sequence ID" value="NZ_CAJVCE010000006.1"/>
</dbReference>
<dbReference type="InterPro" id="IPR018062">
    <property type="entry name" value="HTH_AraC-typ_CS"/>
</dbReference>
<sequence>MESTTDLRYQTFPLAGIEFYPEENVVSSEEMRRPHYHEMYEIYYLISGERNYLIGNKTYKITPGDLVFIRPYEIHRATNTSVLYHERIVVHFSKEFLGENGSWVDDEHSPFTTHTSVISLPLTVQKRVEELLYRINSEYRKKEKGFDTLIKAALIELLVTSLRLNRDTMNKSSHYVTPMHQKISSMIRFINENYESPLMLSSLAKQFHISPFYLSRLFKKTTGFTFIEYLSTVRIKAAQKLLRETKWKVSFIAEKVGFQDLAHFGKIFKKTSNYTPLQYRKMCKK</sequence>
<dbReference type="Pfam" id="PF02311">
    <property type="entry name" value="AraC_binding"/>
    <property type="match status" value="1"/>
</dbReference>
<keyword evidence="2" id="KW-0238">DNA-binding</keyword>
<dbReference type="EMBL" id="CAJVCE010000006">
    <property type="protein sequence ID" value="CAG7640640.1"/>
    <property type="molecule type" value="Genomic_DNA"/>
</dbReference>
<evidence type="ECO:0000313" key="5">
    <source>
        <dbReference type="EMBL" id="CAG7640640.1"/>
    </source>
</evidence>
<evidence type="ECO:0000313" key="6">
    <source>
        <dbReference type="Proteomes" id="UP000730618"/>
    </source>
</evidence>
<dbReference type="PROSITE" id="PS00041">
    <property type="entry name" value="HTH_ARAC_FAMILY_1"/>
    <property type="match status" value="1"/>
</dbReference>
<dbReference type="PANTHER" id="PTHR43280">
    <property type="entry name" value="ARAC-FAMILY TRANSCRIPTIONAL REGULATOR"/>
    <property type="match status" value="1"/>
</dbReference>
<reference evidence="5 6" key="1">
    <citation type="submission" date="2021-06" db="EMBL/GenBank/DDBJ databases">
        <authorList>
            <person name="Criscuolo A."/>
        </authorList>
    </citation>
    <scope>NUCLEOTIDE SEQUENCE [LARGE SCALE GENOMIC DNA]</scope>
    <source>
        <strain evidence="6">CIP 111802</strain>
    </source>
</reference>
<feature type="domain" description="HTH araC/xylS-type" evidence="4">
    <location>
        <begin position="184"/>
        <end position="282"/>
    </location>
</feature>
<evidence type="ECO:0000256" key="1">
    <source>
        <dbReference type="ARBA" id="ARBA00023015"/>
    </source>
</evidence>